<organism evidence="6 7">
    <name type="scientific">Dictyobacter formicarum</name>
    <dbReference type="NCBI Taxonomy" id="2778368"/>
    <lineage>
        <taxon>Bacteria</taxon>
        <taxon>Bacillati</taxon>
        <taxon>Chloroflexota</taxon>
        <taxon>Ktedonobacteria</taxon>
        <taxon>Ktedonobacterales</taxon>
        <taxon>Dictyobacteraceae</taxon>
        <taxon>Dictyobacter</taxon>
    </lineage>
</organism>
<evidence type="ECO:0000313" key="7">
    <source>
        <dbReference type="Proteomes" id="UP000635565"/>
    </source>
</evidence>
<dbReference type="Gene3D" id="3.40.50.1980">
    <property type="entry name" value="Nitrogenase molybdenum iron protein domain"/>
    <property type="match status" value="2"/>
</dbReference>
<dbReference type="EMBL" id="BNJJ01000004">
    <property type="protein sequence ID" value="GHO83551.1"/>
    <property type="molecule type" value="Genomic_DNA"/>
</dbReference>
<keyword evidence="2" id="KW-0813">Transport</keyword>
<name>A0ABQ3VEI4_9CHLR</name>
<gene>
    <name evidence="6" type="ORF">KSZ_15570</name>
</gene>
<dbReference type="Pfam" id="PF01297">
    <property type="entry name" value="ZnuA"/>
    <property type="match status" value="1"/>
</dbReference>
<keyword evidence="3" id="KW-0479">Metal-binding</keyword>
<proteinExistence type="predicted"/>
<keyword evidence="4 5" id="KW-0732">Signal</keyword>
<dbReference type="PROSITE" id="PS51257">
    <property type="entry name" value="PROKAR_LIPOPROTEIN"/>
    <property type="match status" value="1"/>
</dbReference>
<evidence type="ECO:0000313" key="6">
    <source>
        <dbReference type="EMBL" id="GHO83551.1"/>
    </source>
</evidence>
<protein>
    <submittedName>
        <fullName evidence="6">ABC transporter substrate-binding protein</fullName>
    </submittedName>
</protein>
<comment type="caution">
    <text evidence="6">The sequence shown here is derived from an EMBL/GenBank/DDBJ whole genome shotgun (WGS) entry which is preliminary data.</text>
</comment>
<feature type="signal peptide" evidence="5">
    <location>
        <begin position="1"/>
        <end position="28"/>
    </location>
</feature>
<sequence>MVIKCSKPARLIMALMILFLLSACSNPATNNKVSQASNGAIPVVAAENFYGDIVSQIGGKHVSVTSILSDPNVDPHTYESNVDQVKAVAKARLVVANGGGYDNWMDKLIASTPDNSRRVIKGFDVATVKLPDNEHVWYSPANARTIATAIADNLKAIDAGHASDYDTNLQRFKSETGKIDQKLAAIKARYAGTPVGLTETIFLYQTGLMNLKVLTPTDFQKAIAENNDPPANTVIAAENQINKRQIKVLIYNKQTQSTITARLQSDAQAQNIPTMAVTETMPDNKTYQSWMISQLDILEQSLGQHK</sequence>
<feature type="chain" id="PRO_5046108480" evidence="5">
    <location>
        <begin position="29"/>
        <end position="306"/>
    </location>
</feature>
<dbReference type="InterPro" id="IPR050492">
    <property type="entry name" value="Bact_metal-bind_prot9"/>
</dbReference>
<evidence type="ECO:0000256" key="2">
    <source>
        <dbReference type="ARBA" id="ARBA00022448"/>
    </source>
</evidence>
<dbReference type="Proteomes" id="UP000635565">
    <property type="component" value="Unassembled WGS sequence"/>
</dbReference>
<evidence type="ECO:0000256" key="3">
    <source>
        <dbReference type="ARBA" id="ARBA00022723"/>
    </source>
</evidence>
<dbReference type="InterPro" id="IPR006127">
    <property type="entry name" value="ZnuA-like"/>
</dbReference>
<evidence type="ECO:0000256" key="1">
    <source>
        <dbReference type="ARBA" id="ARBA00004196"/>
    </source>
</evidence>
<dbReference type="RefSeq" id="WP_201361222.1">
    <property type="nucleotide sequence ID" value="NZ_BNJJ01000004.1"/>
</dbReference>
<comment type="subcellular location">
    <subcellularLocation>
        <location evidence="1">Cell envelope</location>
    </subcellularLocation>
</comment>
<dbReference type="SUPFAM" id="SSF53807">
    <property type="entry name" value="Helical backbone' metal receptor"/>
    <property type="match status" value="1"/>
</dbReference>
<dbReference type="PANTHER" id="PTHR42953:SF1">
    <property type="entry name" value="METAL-BINDING PROTEIN HI_0362-RELATED"/>
    <property type="match status" value="1"/>
</dbReference>
<evidence type="ECO:0000256" key="5">
    <source>
        <dbReference type="SAM" id="SignalP"/>
    </source>
</evidence>
<reference evidence="6 7" key="1">
    <citation type="journal article" date="2021" name="Int. J. Syst. Evol. Microbiol.">
        <title>Reticulibacter mediterranei gen. nov., sp. nov., within the new family Reticulibacteraceae fam. nov., and Ktedonospora formicarum gen. nov., sp. nov., Ktedonobacter robiniae sp. nov., Dictyobacter formicarum sp. nov. and Dictyobacter arantiisoli sp. nov., belonging to the class Ktedonobacteria.</title>
        <authorList>
            <person name="Yabe S."/>
            <person name="Zheng Y."/>
            <person name="Wang C.M."/>
            <person name="Sakai Y."/>
            <person name="Abe K."/>
            <person name="Yokota A."/>
            <person name="Donadio S."/>
            <person name="Cavaletti L."/>
            <person name="Monciardini P."/>
        </authorList>
    </citation>
    <scope>NUCLEOTIDE SEQUENCE [LARGE SCALE GENOMIC DNA]</scope>
    <source>
        <strain evidence="6 7">SOSP1-9</strain>
    </source>
</reference>
<keyword evidence="7" id="KW-1185">Reference proteome</keyword>
<evidence type="ECO:0000256" key="4">
    <source>
        <dbReference type="ARBA" id="ARBA00022729"/>
    </source>
</evidence>
<dbReference type="PANTHER" id="PTHR42953">
    <property type="entry name" value="HIGH-AFFINITY ZINC UPTAKE SYSTEM PROTEIN ZNUA-RELATED"/>
    <property type="match status" value="1"/>
</dbReference>
<accession>A0ABQ3VEI4</accession>